<dbReference type="GO" id="GO:0016020">
    <property type="term" value="C:membrane"/>
    <property type="evidence" value="ECO:0007669"/>
    <property type="project" value="UniProtKB-SubCell"/>
</dbReference>
<evidence type="ECO:0000256" key="2">
    <source>
        <dbReference type="ARBA" id="ARBA00023224"/>
    </source>
</evidence>
<feature type="transmembrane region" description="Helical" evidence="5">
    <location>
        <begin position="37"/>
        <end position="58"/>
    </location>
</feature>
<dbReference type="Pfam" id="PF13682">
    <property type="entry name" value="CZB"/>
    <property type="match status" value="1"/>
</dbReference>
<dbReference type="PROSITE" id="PS50885">
    <property type="entry name" value="HAMP"/>
    <property type="match status" value="1"/>
</dbReference>
<dbReference type="GO" id="GO:0006935">
    <property type="term" value="P:chemotaxis"/>
    <property type="evidence" value="ECO:0007669"/>
    <property type="project" value="UniProtKB-ARBA"/>
</dbReference>
<name>A0A1A6C1W3_9GAMM</name>
<dbReference type="SMART" id="SM00283">
    <property type="entry name" value="MA"/>
    <property type="match status" value="1"/>
</dbReference>
<comment type="similarity">
    <text evidence="3">Belongs to the methyl-accepting chemotaxis (MCP) protein family.</text>
</comment>
<dbReference type="PANTHER" id="PTHR32089:SF112">
    <property type="entry name" value="LYSOZYME-LIKE PROTEIN-RELATED"/>
    <property type="match status" value="1"/>
</dbReference>
<dbReference type="PANTHER" id="PTHR32089">
    <property type="entry name" value="METHYL-ACCEPTING CHEMOTAXIS PROTEIN MCPB"/>
    <property type="match status" value="1"/>
</dbReference>
<evidence type="ECO:0000259" key="7">
    <source>
        <dbReference type="PROSITE" id="PS50885"/>
    </source>
</evidence>
<organism evidence="8 9">
    <name type="scientific">Acidihalobacter prosperus</name>
    <dbReference type="NCBI Taxonomy" id="160660"/>
    <lineage>
        <taxon>Bacteria</taxon>
        <taxon>Pseudomonadati</taxon>
        <taxon>Pseudomonadota</taxon>
        <taxon>Gammaproteobacteria</taxon>
        <taxon>Chromatiales</taxon>
        <taxon>Ectothiorhodospiraceae</taxon>
        <taxon>Acidihalobacter</taxon>
    </lineage>
</organism>
<comment type="subcellular location">
    <subcellularLocation>
        <location evidence="1">Membrane</location>
    </subcellularLocation>
</comment>
<dbReference type="InterPro" id="IPR025991">
    <property type="entry name" value="Chemoreceptor_zinc-bind_dom"/>
</dbReference>
<protein>
    <recommendedName>
        <fullName evidence="10">Chemotaxis protein</fullName>
    </recommendedName>
</protein>
<evidence type="ECO:0000256" key="3">
    <source>
        <dbReference type="ARBA" id="ARBA00029447"/>
    </source>
</evidence>
<dbReference type="PROSITE" id="PS50111">
    <property type="entry name" value="CHEMOTAXIS_TRANSDUC_2"/>
    <property type="match status" value="1"/>
</dbReference>
<proteinExistence type="inferred from homology"/>
<dbReference type="AlphaFoldDB" id="A0A1A6C1W3"/>
<feature type="domain" description="Methyl-accepting transducer" evidence="6">
    <location>
        <begin position="144"/>
        <end position="313"/>
    </location>
</feature>
<reference evidence="8 9" key="1">
    <citation type="journal article" date="2014" name="Genome Announc.">
        <title>Draft Genome Sequence of the Iron-Oxidizing, Acidophilic, and Halotolerant 'Thiobacillus prosperus' Type Strain DSM 5130.</title>
        <authorList>
            <person name="Ossandon F.J."/>
            <person name="Cardenas J.P."/>
            <person name="Corbett M."/>
            <person name="Quatrini R."/>
            <person name="Holmes D.S."/>
            <person name="Watkin E."/>
        </authorList>
    </citation>
    <scope>NUCLEOTIDE SEQUENCE [LARGE SCALE GENOMIC DNA]</scope>
    <source>
        <strain evidence="8 9">DSM 5130</strain>
    </source>
</reference>
<keyword evidence="5" id="KW-0812">Transmembrane</keyword>
<evidence type="ECO:0000256" key="4">
    <source>
        <dbReference type="PROSITE-ProRule" id="PRU00284"/>
    </source>
</evidence>
<dbReference type="EMBL" id="JQSG02000006">
    <property type="protein sequence ID" value="OBS08539.1"/>
    <property type="molecule type" value="Genomic_DNA"/>
</dbReference>
<accession>A0A1A6C1W3</accession>
<comment type="caution">
    <text evidence="8">The sequence shown here is derived from an EMBL/GenBank/DDBJ whole genome shotgun (WGS) entry which is preliminary data.</text>
</comment>
<dbReference type="Gene3D" id="6.10.340.10">
    <property type="match status" value="1"/>
</dbReference>
<keyword evidence="5" id="KW-0472">Membrane</keyword>
<keyword evidence="9" id="KW-1185">Reference proteome</keyword>
<evidence type="ECO:0008006" key="10">
    <source>
        <dbReference type="Google" id="ProtNLM"/>
    </source>
</evidence>
<sequence length="489" mass="54886">MKRLFLVSKFRLIIVGFVAYMAATTVVDAVTHGGLNAWLLAMLVISIAFGAYLWRAVLPVVEAMHRIRHVIREAHAGNLSNRITNVRWMGEVGQIAWELNEFLDQVETFFREVNTTFTLVSQGKYYRRALAVGLSGTAATTLDNINQSMGAIEENARYVQRNALLSQLQQLNAENTMGNLQQSQNDLGRINDEVDRISAIASTNARQAADSVSNVRDMVGSLKRTEQMLEQSRESMKAMTRMSDEIAKVMQLINQIADNTNLLALNASIEAARAGEHGRGFAVVADEVRALAANTKRATEETRSVVDTFRRESATMQANSKDMLTMSQQLGSQVSGIETLFTQFTETAQATTHSMQYASDLCFTSLARVDHMIYKQNGYLVIYNGTESREAEAIRSDQHDCRFGRWYDEGDERFASLSQYRALEQPHAFIHSNLAHVLELLGQDWEHDPQLQNDILKSFRATEQASERLGETLEAMVEERRGEQQRSAA</sequence>
<keyword evidence="5" id="KW-1133">Transmembrane helix</keyword>
<dbReference type="Gene3D" id="1.20.120.30">
    <property type="entry name" value="Aspartate receptor, ligand-binding domain"/>
    <property type="match status" value="1"/>
</dbReference>
<dbReference type="InterPro" id="IPR003660">
    <property type="entry name" value="HAMP_dom"/>
</dbReference>
<dbReference type="InterPro" id="IPR004089">
    <property type="entry name" value="MCPsignal_dom"/>
</dbReference>
<dbReference type="Proteomes" id="UP000029273">
    <property type="component" value="Unassembled WGS sequence"/>
</dbReference>
<evidence type="ECO:0000256" key="1">
    <source>
        <dbReference type="ARBA" id="ARBA00004370"/>
    </source>
</evidence>
<feature type="domain" description="HAMP" evidence="7">
    <location>
        <begin position="58"/>
        <end position="111"/>
    </location>
</feature>
<dbReference type="OrthoDB" id="9808588at2"/>
<dbReference type="SUPFAM" id="SSF58104">
    <property type="entry name" value="Methyl-accepting chemotaxis protein (MCP) signaling domain"/>
    <property type="match status" value="1"/>
</dbReference>
<evidence type="ECO:0000256" key="5">
    <source>
        <dbReference type="SAM" id="Phobius"/>
    </source>
</evidence>
<dbReference type="Gene3D" id="1.10.287.950">
    <property type="entry name" value="Methyl-accepting chemotaxis protein"/>
    <property type="match status" value="1"/>
</dbReference>
<feature type="transmembrane region" description="Helical" evidence="5">
    <location>
        <begin position="12"/>
        <end position="31"/>
    </location>
</feature>
<evidence type="ECO:0000313" key="9">
    <source>
        <dbReference type="Proteomes" id="UP000029273"/>
    </source>
</evidence>
<evidence type="ECO:0000259" key="6">
    <source>
        <dbReference type="PROSITE" id="PS50111"/>
    </source>
</evidence>
<dbReference type="GO" id="GO:0007165">
    <property type="term" value="P:signal transduction"/>
    <property type="evidence" value="ECO:0007669"/>
    <property type="project" value="UniProtKB-KW"/>
</dbReference>
<gene>
    <name evidence="8" type="ORF">Thpro_022789</name>
</gene>
<dbReference type="RefSeq" id="WP_082954663.1">
    <property type="nucleotide sequence ID" value="NZ_JQSG02000006.1"/>
</dbReference>
<evidence type="ECO:0000313" key="8">
    <source>
        <dbReference type="EMBL" id="OBS08539.1"/>
    </source>
</evidence>
<dbReference type="Pfam" id="PF00015">
    <property type="entry name" value="MCPsignal"/>
    <property type="match status" value="1"/>
</dbReference>
<keyword evidence="2 4" id="KW-0807">Transducer</keyword>